<sequence>MRTTRLALLVGIAWAITACTPATLKQRNGYWADQAQSARAYNQRVRFLVMHYTGGDEPRALKVLTGNSVSSHYLVGDRPPEHSGDPVVYQLVDEYARAWHAGTSAWADRSHLNDSSIGIEIVNAGPIETAGGPAWQGFGGGQIEAVTTLARDIIRRYDIQPVNVVGHSDIAPGRKVDPGPAFPWEELYRRGIGAWPDAATVDAYRRRFFQRMPDIAAIQSALSRYGYQIPVTGVLDQRTHSVLVSFQMHFRPARYDGTPDVDTVARLWALNDKYR</sequence>
<dbReference type="RefSeq" id="WP_353112022.1">
    <property type="nucleotide sequence ID" value="NZ_APND01000004.1"/>
</dbReference>
<evidence type="ECO:0000313" key="9">
    <source>
        <dbReference type="Proteomes" id="UP001460888"/>
    </source>
</evidence>
<dbReference type="PROSITE" id="PS51257">
    <property type="entry name" value="PROKAR_LIPOPROTEIN"/>
    <property type="match status" value="1"/>
</dbReference>
<comment type="similarity">
    <text evidence="2">Belongs to the N-acetylmuramoyl-L-alanine amidase 2 family.</text>
</comment>
<dbReference type="Gene3D" id="3.40.80.10">
    <property type="entry name" value="Peptidoglycan recognition protein-like"/>
    <property type="match status" value="1"/>
</dbReference>
<evidence type="ECO:0000259" key="7">
    <source>
        <dbReference type="SMART" id="SM00644"/>
    </source>
</evidence>
<evidence type="ECO:0000256" key="5">
    <source>
        <dbReference type="ARBA" id="ARBA00023316"/>
    </source>
</evidence>
<dbReference type="InterPro" id="IPR036366">
    <property type="entry name" value="PGBDSf"/>
</dbReference>
<feature type="domain" description="N-acetylmuramoyl-L-alanine amidase" evidence="7">
    <location>
        <begin position="33"/>
        <end position="179"/>
    </location>
</feature>
<dbReference type="EMBL" id="APND01000004">
    <property type="protein sequence ID" value="MES1930113.1"/>
    <property type="molecule type" value="Genomic_DNA"/>
</dbReference>
<dbReference type="PANTHER" id="PTHR30417:SF1">
    <property type="entry name" value="N-ACETYLMURAMOYL-L-ALANINE AMIDASE AMID"/>
    <property type="match status" value="1"/>
</dbReference>
<comment type="caution">
    <text evidence="8">The sequence shown here is derived from an EMBL/GenBank/DDBJ whole genome shotgun (WGS) entry which is preliminary data.</text>
</comment>
<keyword evidence="6" id="KW-0732">Signal</keyword>
<feature type="chain" id="PRO_5045964286" description="N-acetylmuramoyl-L-alanine amidase" evidence="6">
    <location>
        <begin position="19"/>
        <end position="275"/>
    </location>
</feature>
<dbReference type="Pfam" id="PF01510">
    <property type="entry name" value="Amidase_2"/>
    <property type="match status" value="1"/>
</dbReference>
<dbReference type="PANTHER" id="PTHR30417">
    <property type="entry name" value="N-ACETYLMURAMOYL-L-ALANINE AMIDASE AMID"/>
    <property type="match status" value="1"/>
</dbReference>
<reference evidence="8 9" key="1">
    <citation type="submission" date="2013-03" db="EMBL/GenBank/DDBJ databases">
        <title>Salinisphaera dokdonensis CL-ES53 Genome Sequencing.</title>
        <authorList>
            <person name="Li C."/>
            <person name="Lai Q."/>
            <person name="Shao Z."/>
        </authorList>
    </citation>
    <scope>NUCLEOTIDE SEQUENCE [LARGE SCALE GENOMIC DNA]</scope>
    <source>
        <strain evidence="8 9">CL-ES53</strain>
    </source>
</reference>
<evidence type="ECO:0000256" key="3">
    <source>
        <dbReference type="ARBA" id="ARBA00011901"/>
    </source>
</evidence>
<keyword evidence="5" id="KW-0961">Cell wall biogenesis/degradation</keyword>
<dbReference type="InterPro" id="IPR051206">
    <property type="entry name" value="NAMLAA_amidase_2"/>
</dbReference>
<proteinExistence type="inferred from homology"/>
<keyword evidence="4" id="KW-0378">Hydrolase</keyword>
<evidence type="ECO:0000256" key="6">
    <source>
        <dbReference type="SAM" id="SignalP"/>
    </source>
</evidence>
<evidence type="ECO:0000256" key="2">
    <source>
        <dbReference type="ARBA" id="ARBA00007553"/>
    </source>
</evidence>
<organism evidence="8 9">
    <name type="scientific">Salinisphaera dokdonensis CL-ES53</name>
    <dbReference type="NCBI Taxonomy" id="1304272"/>
    <lineage>
        <taxon>Bacteria</taxon>
        <taxon>Pseudomonadati</taxon>
        <taxon>Pseudomonadota</taxon>
        <taxon>Gammaproteobacteria</taxon>
        <taxon>Salinisphaerales</taxon>
        <taxon>Salinisphaeraceae</taxon>
        <taxon>Salinisphaera</taxon>
    </lineage>
</organism>
<dbReference type="Pfam" id="PF01471">
    <property type="entry name" value="PG_binding_1"/>
    <property type="match status" value="1"/>
</dbReference>
<protein>
    <recommendedName>
        <fullName evidence="3">N-acetylmuramoyl-L-alanine amidase</fullName>
        <ecNumber evidence="3">3.5.1.28</ecNumber>
    </recommendedName>
</protein>
<evidence type="ECO:0000256" key="4">
    <source>
        <dbReference type="ARBA" id="ARBA00022801"/>
    </source>
</evidence>
<dbReference type="SUPFAM" id="SSF55846">
    <property type="entry name" value="N-acetylmuramoyl-L-alanine amidase-like"/>
    <property type="match status" value="1"/>
</dbReference>
<evidence type="ECO:0000313" key="8">
    <source>
        <dbReference type="EMBL" id="MES1930113.1"/>
    </source>
</evidence>
<dbReference type="InterPro" id="IPR002502">
    <property type="entry name" value="Amidase_domain"/>
</dbReference>
<dbReference type="EC" id="3.5.1.28" evidence="3"/>
<dbReference type="InterPro" id="IPR002477">
    <property type="entry name" value="Peptidoglycan-bd-like"/>
</dbReference>
<gene>
    <name evidence="8" type="ORF">SADO_12698</name>
</gene>
<evidence type="ECO:0000256" key="1">
    <source>
        <dbReference type="ARBA" id="ARBA00001561"/>
    </source>
</evidence>
<name>A0ABV2B3X0_9GAMM</name>
<accession>A0ABV2B3X0</accession>
<dbReference type="InterPro" id="IPR036505">
    <property type="entry name" value="Amidase/PGRP_sf"/>
</dbReference>
<dbReference type="CDD" id="cd06583">
    <property type="entry name" value="PGRP"/>
    <property type="match status" value="1"/>
</dbReference>
<dbReference type="SUPFAM" id="SSF47090">
    <property type="entry name" value="PGBD-like"/>
    <property type="match status" value="1"/>
</dbReference>
<dbReference type="Proteomes" id="UP001460888">
    <property type="component" value="Unassembled WGS sequence"/>
</dbReference>
<keyword evidence="9" id="KW-1185">Reference proteome</keyword>
<dbReference type="InterPro" id="IPR036365">
    <property type="entry name" value="PGBD-like_sf"/>
</dbReference>
<dbReference type="Gene3D" id="1.10.101.10">
    <property type="entry name" value="PGBD-like superfamily/PGBD"/>
    <property type="match status" value="1"/>
</dbReference>
<comment type="catalytic activity">
    <reaction evidence="1">
        <text>Hydrolyzes the link between N-acetylmuramoyl residues and L-amino acid residues in certain cell-wall glycopeptides.</text>
        <dbReference type="EC" id="3.5.1.28"/>
    </reaction>
</comment>
<feature type="signal peptide" evidence="6">
    <location>
        <begin position="1"/>
        <end position="18"/>
    </location>
</feature>
<dbReference type="SMART" id="SM00644">
    <property type="entry name" value="Ami_2"/>
    <property type="match status" value="1"/>
</dbReference>